<feature type="compositionally biased region" description="Polar residues" evidence="1">
    <location>
        <begin position="1109"/>
        <end position="1131"/>
    </location>
</feature>
<dbReference type="PANTHER" id="PTHR44329:SF214">
    <property type="entry name" value="PROTEIN KINASE DOMAIN-CONTAINING PROTEIN"/>
    <property type="match status" value="1"/>
</dbReference>
<dbReference type="Gene3D" id="3.30.200.20">
    <property type="entry name" value="Phosphorylase Kinase, domain 1"/>
    <property type="match status" value="1"/>
</dbReference>
<feature type="domain" description="Protein kinase" evidence="4">
    <location>
        <begin position="1267"/>
        <end position="1761"/>
    </location>
</feature>
<feature type="region of interest" description="Disordered" evidence="1">
    <location>
        <begin position="663"/>
        <end position="699"/>
    </location>
</feature>
<feature type="compositionally biased region" description="Low complexity" evidence="1">
    <location>
        <begin position="1475"/>
        <end position="1492"/>
    </location>
</feature>
<keyword evidence="3" id="KW-0732">Signal</keyword>
<evidence type="ECO:0000256" key="3">
    <source>
        <dbReference type="SAM" id="SignalP"/>
    </source>
</evidence>
<feature type="compositionally biased region" description="Low complexity" evidence="1">
    <location>
        <begin position="1441"/>
        <end position="1454"/>
    </location>
</feature>
<feature type="region of interest" description="Disordered" evidence="1">
    <location>
        <begin position="1063"/>
        <end position="1147"/>
    </location>
</feature>
<dbReference type="InterPro" id="IPR000719">
    <property type="entry name" value="Prot_kinase_dom"/>
</dbReference>
<dbReference type="InterPro" id="IPR051681">
    <property type="entry name" value="Ser/Thr_Kinases-Pseudokinases"/>
</dbReference>
<dbReference type="Gene3D" id="1.10.510.10">
    <property type="entry name" value="Transferase(Phosphotransferase) domain 1"/>
    <property type="match status" value="1"/>
</dbReference>
<reference evidence="5 6" key="1">
    <citation type="journal article" date="2023" name="IScience">
        <title>Expanded male sex-determining region conserved during the evolution of homothallism in the green alga Volvox.</title>
        <authorList>
            <person name="Yamamoto K."/>
            <person name="Matsuzaki R."/>
            <person name="Mahakham W."/>
            <person name="Heman W."/>
            <person name="Sekimoto H."/>
            <person name="Kawachi M."/>
            <person name="Minakuchi Y."/>
            <person name="Toyoda A."/>
            <person name="Nozaki H."/>
        </authorList>
    </citation>
    <scope>NUCLEOTIDE SEQUENCE [LARGE SCALE GENOMIC DNA]</scope>
    <source>
        <strain evidence="5 6">NIES-4468</strain>
    </source>
</reference>
<keyword evidence="2" id="KW-0472">Membrane</keyword>
<sequence length="1761" mass="181550">MVALCPQTQAQRLVVSVLFLLHHVSTSQITILDPARFLATACNSSNEATAFPTLCSLGPGNWSISPPPPATSLTHPQTIISGSIVAPQRVGTADTTEYGTWLNLPSTISEPLLHIPPNATLTLSNMKITGALLQAQLQSGLPSPGAIALSPGSRLQLLNIKILTSCQSLAAYQTFACQQQLPSPSFNIGYGTLTFVSYTMPALEFVNVTVTCDGSTGESLPAPVCLSVVAASGADVLAVMGSRRPELSFMGPIMRIFVYIATNISLVPAATAAKSGAAPPPPPLISVLMSQDLLYVSGSSDTPTWLDLSGSESLIRLVDNAQVVLQDLTLLGLPMGPARTYPLGLMRVPVWTFDFQRISVGGVRKRLTLRNLTLALTPAEVAALAHDLQEPGLPTPAGDPWVPACVSNLVIFGDAELGGPAAGAAASAAPTPASTSDGLSLFIRKASTAFGSMLYMENVLLDATFTSSEAGVLDWRQEPLCQLLPLHPPTKDDENDEEEPPHFPIDARVTVFELQGQFIFPTKLTPYYSKPYFVMTQDSALLVGPPPPDGTITFSQLQSYITGISVLLGDPVRPRLLNTYQMPAAVNLRRPGTSLTLRRLVLTNLSFAGVHPLSTASTAHMAATYQRRGGQPQLSLRRAVMATAAAAEQQHCEGTGLARLNRRGLRQQSSPPPSSPSSSLPLWPPPVSSPDILAPAGRDPTGGLPRALANFTSCLWVLDFDRNMSSGDGDGSGAVLLDSVVIAVPHQEVVLLRWVWSRNSTAAVTDAALAEQLRDMLDRSILAAAPGRDGDGDGDGVSITFKTFYWCALIGRNVTVTSVWPFDAGPGQDVRVPLNLVLPVSYPDDELETPPAAAEPSLLPPPSSPPLWSNNRVVAAGLHTRNPWALYVAVICGMVAGLLVALLLCILVVCLVRHHRRRLSEDKSVLDVPSPSPLTGGAACAPPGGDPQDRSLHIAATAVIVCNPAEGSALPPPPESKTTADGKTHVGGISASAYENHAAAALAPIPAEEPGLVPKATAATAAPQPLSSAATDGGQILGTWCDVTVSGLGQLLANREFSDMSLTGADSGGGGSGGGGGAGGDGGGSGGGSGGGGAGGGDPAAAARGSQLAERTSSVTTHGTSAVLSATTQARTAVPSAVASTTMPSGDRSSIMLEGGMVAQPSANGQKREKLMLHRIALSLHTSIIRTRDAVAGGLSHVIATGAEPSLVPMGQWGSTVHAMRNAPHLAPETVDCPPVLAPAVTGTAAAGAGDKDGGSNGAVMTESGILMLTGELGFGAQGVVYSGLWRGLDVAVKSLRLHQPPAPLRGLTAAAAVSPSSGSSLESAAPPDLAQQRALREAAISVAASRHPNVVPTYHVDVGVLNQELPPLTTAAATAAAAAASTTAATSTATAATCWKMTMISQLCDGGTLRNALSSGLLARCSAHTPAGGTAAPPLPGLPSPETTTSTTAAAASGPTAPFWVTSVRKALPAIRSPDAATSTPTAAAAAAATDVGPRGPFESTETATATATSSPRQLTPLEQQQLQEHIQPQQLLQPRVLLLVALDVALGLMQLHGMNVVHGDVSSSNVLLVSRSSTAGAAAAAAFSSVLPSSQSRVATDPSSRGADATVTETRWLSNSSDALALLVDLNHDLGRGGGQQHMRFEDSNVGDTLAATAVALGVYGYVAKLCDFRLAEVLPQGQPFVSTPCRRSSAYTGPELALDGQLCPASDVYSWGVLCWELALGMPPALRVLVSECLRTDSAGRPTARDVVRRLEHIIASL</sequence>
<keyword evidence="2" id="KW-0812">Transmembrane</keyword>
<feature type="region of interest" description="Disordered" evidence="1">
    <location>
        <begin position="1475"/>
        <end position="1515"/>
    </location>
</feature>
<dbReference type="Proteomes" id="UP001165090">
    <property type="component" value="Unassembled WGS sequence"/>
</dbReference>
<evidence type="ECO:0000259" key="4">
    <source>
        <dbReference type="PROSITE" id="PS50011"/>
    </source>
</evidence>
<name>A0ABQ5RNG7_9CHLO</name>
<organism evidence="5 6">
    <name type="scientific">Volvox africanus</name>
    <dbReference type="NCBI Taxonomy" id="51714"/>
    <lineage>
        <taxon>Eukaryota</taxon>
        <taxon>Viridiplantae</taxon>
        <taxon>Chlorophyta</taxon>
        <taxon>core chlorophytes</taxon>
        <taxon>Chlorophyceae</taxon>
        <taxon>CS clade</taxon>
        <taxon>Chlamydomonadales</taxon>
        <taxon>Volvocaceae</taxon>
        <taxon>Volvox</taxon>
    </lineage>
</organism>
<feature type="region of interest" description="Disordered" evidence="1">
    <location>
        <begin position="966"/>
        <end position="987"/>
    </location>
</feature>
<dbReference type="PROSITE" id="PS00109">
    <property type="entry name" value="PROTEIN_KINASE_TYR"/>
    <property type="match status" value="1"/>
</dbReference>
<dbReference type="InterPro" id="IPR008266">
    <property type="entry name" value="Tyr_kinase_AS"/>
</dbReference>
<evidence type="ECO:0000256" key="2">
    <source>
        <dbReference type="SAM" id="Phobius"/>
    </source>
</evidence>
<dbReference type="Pfam" id="PF07714">
    <property type="entry name" value="PK_Tyr_Ser-Thr"/>
    <property type="match status" value="1"/>
</dbReference>
<dbReference type="EMBL" id="BSDZ01000003">
    <property type="protein sequence ID" value="GLI58994.1"/>
    <property type="molecule type" value="Genomic_DNA"/>
</dbReference>
<feature type="chain" id="PRO_5045787914" description="Protein kinase domain-containing protein" evidence="3">
    <location>
        <begin position="27"/>
        <end position="1761"/>
    </location>
</feature>
<feature type="compositionally biased region" description="Gly residues" evidence="1">
    <location>
        <begin position="1066"/>
        <end position="1098"/>
    </location>
</feature>
<feature type="signal peptide" evidence="3">
    <location>
        <begin position="1"/>
        <end position="26"/>
    </location>
</feature>
<dbReference type="PANTHER" id="PTHR44329">
    <property type="entry name" value="SERINE/THREONINE-PROTEIN KINASE TNNI3K-RELATED"/>
    <property type="match status" value="1"/>
</dbReference>
<evidence type="ECO:0000313" key="5">
    <source>
        <dbReference type="EMBL" id="GLI58994.1"/>
    </source>
</evidence>
<feature type="compositionally biased region" description="Polar residues" evidence="1">
    <location>
        <begin position="1138"/>
        <end position="1147"/>
    </location>
</feature>
<gene>
    <name evidence="5" type="ORF">VaNZ11_000816</name>
</gene>
<proteinExistence type="predicted"/>
<comment type="caution">
    <text evidence="5">The sequence shown here is derived from an EMBL/GenBank/DDBJ whole genome shotgun (WGS) entry which is preliminary data.</text>
</comment>
<feature type="compositionally biased region" description="Low complexity" evidence="1">
    <location>
        <begin position="1500"/>
        <end position="1512"/>
    </location>
</feature>
<evidence type="ECO:0000256" key="1">
    <source>
        <dbReference type="SAM" id="MobiDB-lite"/>
    </source>
</evidence>
<evidence type="ECO:0000313" key="6">
    <source>
        <dbReference type="Proteomes" id="UP001165090"/>
    </source>
</evidence>
<feature type="region of interest" description="Disordered" evidence="1">
    <location>
        <begin position="922"/>
        <end position="947"/>
    </location>
</feature>
<dbReference type="InterPro" id="IPR001245">
    <property type="entry name" value="Ser-Thr/Tyr_kinase_cat_dom"/>
</dbReference>
<keyword evidence="6" id="KW-1185">Reference proteome</keyword>
<dbReference type="InterPro" id="IPR011009">
    <property type="entry name" value="Kinase-like_dom_sf"/>
</dbReference>
<dbReference type="SUPFAM" id="SSF56112">
    <property type="entry name" value="Protein kinase-like (PK-like)"/>
    <property type="match status" value="1"/>
</dbReference>
<protein>
    <recommendedName>
        <fullName evidence="4">Protein kinase domain-containing protein</fullName>
    </recommendedName>
</protein>
<accession>A0ABQ5RNG7</accession>
<feature type="transmembrane region" description="Helical" evidence="2">
    <location>
        <begin position="884"/>
        <end position="912"/>
    </location>
</feature>
<feature type="region of interest" description="Disordered" evidence="1">
    <location>
        <begin position="1427"/>
        <end position="1454"/>
    </location>
</feature>
<dbReference type="PROSITE" id="PS50011">
    <property type="entry name" value="PROTEIN_KINASE_DOM"/>
    <property type="match status" value="1"/>
</dbReference>
<keyword evidence="2" id="KW-1133">Transmembrane helix</keyword>